<evidence type="ECO:0000313" key="3">
    <source>
        <dbReference type="Proteomes" id="UP000465361"/>
    </source>
</evidence>
<evidence type="ECO:0000256" key="1">
    <source>
        <dbReference type="SAM" id="Coils"/>
    </source>
</evidence>
<gene>
    <name evidence="2" type="ORF">MBOT_08680</name>
</gene>
<name>A0A7I9XU16_9MYCO</name>
<dbReference type="EMBL" id="BLKW01000002">
    <property type="protein sequence ID" value="GFG73503.1"/>
    <property type="molecule type" value="Genomic_DNA"/>
</dbReference>
<accession>A0A7I9XU16</accession>
<protein>
    <submittedName>
        <fullName evidence="2">Uncharacterized protein</fullName>
    </submittedName>
</protein>
<evidence type="ECO:0000313" key="2">
    <source>
        <dbReference type="EMBL" id="GFG73503.1"/>
    </source>
</evidence>
<feature type="coiled-coil region" evidence="1">
    <location>
        <begin position="22"/>
        <end position="56"/>
    </location>
</feature>
<keyword evidence="3" id="KW-1185">Reference proteome</keyword>
<proteinExistence type="predicted"/>
<comment type="caution">
    <text evidence="2">The sequence shown here is derived from an EMBL/GenBank/DDBJ whole genome shotgun (WGS) entry which is preliminary data.</text>
</comment>
<keyword evidence="1" id="KW-0175">Coiled coil</keyword>
<dbReference type="Proteomes" id="UP000465361">
    <property type="component" value="Unassembled WGS sequence"/>
</dbReference>
<organism evidence="2 3">
    <name type="scientific">Mycobacterium botniense</name>
    <dbReference type="NCBI Taxonomy" id="84962"/>
    <lineage>
        <taxon>Bacteria</taxon>
        <taxon>Bacillati</taxon>
        <taxon>Actinomycetota</taxon>
        <taxon>Actinomycetes</taxon>
        <taxon>Mycobacteriales</taxon>
        <taxon>Mycobacteriaceae</taxon>
        <taxon>Mycobacterium</taxon>
    </lineage>
</organism>
<dbReference type="RefSeq" id="WP_163754705.1">
    <property type="nucleotide sequence ID" value="NZ_BLKW01000002.1"/>
</dbReference>
<reference evidence="2 3" key="1">
    <citation type="journal article" date="2019" name="Emerg. Microbes Infect.">
        <title>Comprehensive subspecies identification of 175 nontuberculous mycobacteria species based on 7547 genomic profiles.</title>
        <authorList>
            <person name="Matsumoto Y."/>
            <person name="Kinjo T."/>
            <person name="Motooka D."/>
            <person name="Nabeya D."/>
            <person name="Jung N."/>
            <person name="Uechi K."/>
            <person name="Horii T."/>
            <person name="Iida T."/>
            <person name="Fujita J."/>
            <person name="Nakamura S."/>
        </authorList>
    </citation>
    <scope>NUCLEOTIDE SEQUENCE [LARGE SCALE GENOMIC DNA]</scope>
    <source>
        <strain evidence="2 3">JCM 17322</strain>
    </source>
</reference>
<dbReference type="AlphaFoldDB" id="A0A7I9XU16"/>
<sequence>MTSGSPDQSAMDQKQRELIAELQAAHERNEHLMAVNDELRERLSSLTEAYATLIGDAMNLAEVKDHMPTLAANVDPQWCAQATAALCRSR</sequence>